<evidence type="ECO:0000256" key="9">
    <source>
        <dbReference type="SAM" id="Phobius"/>
    </source>
</evidence>
<keyword evidence="11" id="KW-1185">Reference proteome</keyword>
<protein>
    <submittedName>
        <fullName evidence="10">Aquaporin</fullName>
    </submittedName>
</protein>
<evidence type="ECO:0000256" key="8">
    <source>
        <dbReference type="RuleBase" id="RU000477"/>
    </source>
</evidence>
<evidence type="ECO:0000256" key="6">
    <source>
        <dbReference type="ARBA" id="ARBA00022989"/>
    </source>
</evidence>
<keyword evidence="7 9" id="KW-0472">Membrane</keyword>
<dbReference type="InterPro" id="IPR022357">
    <property type="entry name" value="MIP_CS"/>
</dbReference>
<dbReference type="InterPro" id="IPR000425">
    <property type="entry name" value="MIP"/>
</dbReference>
<dbReference type="PANTHER" id="PTHR19139">
    <property type="entry name" value="AQUAPORIN TRANSPORTER"/>
    <property type="match status" value="1"/>
</dbReference>
<evidence type="ECO:0000256" key="1">
    <source>
        <dbReference type="ARBA" id="ARBA00004651"/>
    </source>
</evidence>
<dbReference type="PANTHER" id="PTHR19139:SF199">
    <property type="entry name" value="MIP17260P"/>
    <property type="match status" value="1"/>
</dbReference>
<evidence type="ECO:0000313" key="10">
    <source>
        <dbReference type="EMBL" id="MDO8106851.1"/>
    </source>
</evidence>
<comment type="subcellular location">
    <subcellularLocation>
        <location evidence="1">Cell membrane</location>
        <topology evidence="1">Multi-pass membrane protein</topology>
    </subcellularLocation>
</comment>
<dbReference type="Pfam" id="PF00230">
    <property type="entry name" value="MIP"/>
    <property type="match status" value="1"/>
</dbReference>
<evidence type="ECO:0000313" key="11">
    <source>
        <dbReference type="Proteomes" id="UP001232536"/>
    </source>
</evidence>
<keyword evidence="6 9" id="KW-1133">Transmembrane helix</keyword>
<sequence>MTQHRTRSTLGTLGAEAVATALLMIGGLTAVILVVSPTGPLAGLDVAGWARRFVAGGLFGLSGTAASLSRWGRRSGAHLNPAVTLAFRVEGTISTALATGYVLAQTTGAIAGAAVVRLWGPWGRGVRWGATVPEVGLAAWQAAGLEALVTFALVALVLAMAARPTIRHLTPWVMGPLYAVLVAIEAPLTGTSSNPARSLGPAVVTWTWREGWVYWVGPAVGALVAVAVLHLVTRHRVGQARLVYDRLLVDAEHLAADLLADLRPHVSRHRTYGTVGSNLRNRR</sequence>
<feature type="transmembrane region" description="Helical" evidence="9">
    <location>
        <begin position="139"/>
        <end position="160"/>
    </location>
</feature>
<comment type="similarity">
    <text evidence="2 8">Belongs to the MIP/aquaporin (TC 1.A.8) family.</text>
</comment>
<feature type="transmembrane region" description="Helical" evidence="9">
    <location>
        <begin position="93"/>
        <end position="119"/>
    </location>
</feature>
<dbReference type="PROSITE" id="PS00221">
    <property type="entry name" value="MIP"/>
    <property type="match status" value="1"/>
</dbReference>
<dbReference type="InterPro" id="IPR023271">
    <property type="entry name" value="Aquaporin-like"/>
</dbReference>
<keyword evidence="3 8" id="KW-0813">Transport</keyword>
<evidence type="ECO:0000256" key="4">
    <source>
        <dbReference type="ARBA" id="ARBA00022475"/>
    </source>
</evidence>
<proteinExistence type="inferred from homology"/>
<dbReference type="SUPFAM" id="SSF81338">
    <property type="entry name" value="Aquaporin-like"/>
    <property type="match status" value="1"/>
</dbReference>
<keyword evidence="4" id="KW-1003">Cell membrane</keyword>
<evidence type="ECO:0000256" key="7">
    <source>
        <dbReference type="ARBA" id="ARBA00023136"/>
    </source>
</evidence>
<comment type="caution">
    <text evidence="10">The sequence shown here is derived from an EMBL/GenBank/DDBJ whole genome shotgun (WGS) entry which is preliminary data.</text>
</comment>
<evidence type="ECO:0000256" key="2">
    <source>
        <dbReference type="ARBA" id="ARBA00006175"/>
    </source>
</evidence>
<dbReference type="InterPro" id="IPR034294">
    <property type="entry name" value="Aquaporin_transptr"/>
</dbReference>
<gene>
    <name evidence="10" type="ORF">Q6348_06530</name>
</gene>
<accession>A0ABT9D8R8</accession>
<feature type="transmembrane region" description="Helical" evidence="9">
    <location>
        <begin position="53"/>
        <end position="72"/>
    </location>
</feature>
<keyword evidence="5 8" id="KW-0812">Transmembrane</keyword>
<evidence type="ECO:0000256" key="3">
    <source>
        <dbReference type="ARBA" id="ARBA00022448"/>
    </source>
</evidence>
<name>A0ABT9D8R8_9CELL</name>
<feature type="transmembrane region" description="Helical" evidence="9">
    <location>
        <begin position="172"/>
        <end position="192"/>
    </location>
</feature>
<dbReference type="Gene3D" id="1.20.1080.10">
    <property type="entry name" value="Glycerol uptake facilitator protein"/>
    <property type="match status" value="1"/>
</dbReference>
<evidence type="ECO:0000256" key="5">
    <source>
        <dbReference type="ARBA" id="ARBA00022692"/>
    </source>
</evidence>
<organism evidence="10 11">
    <name type="scientific">Actinotalea lenta</name>
    <dbReference type="NCBI Taxonomy" id="3064654"/>
    <lineage>
        <taxon>Bacteria</taxon>
        <taxon>Bacillati</taxon>
        <taxon>Actinomycetota</taxon>
        <taxon>Actinomycetes</taxon>
        <taxon>Micrococcales</taxon>
        <taxon>Cellulomonadaceae</taxon>
        <taxon>Actinotalea</taxon>
    </lineage>
</organism>
<dbReference type="PRINTS" id="PR00783">
    <property type="entry name" value="MINTRINSICP"/>
</dbReference>
<dbReference type="RefSeq" id="WP_304600490.1">
    <property type="nucleotide sequence ID" value="NZ_JAUQYO010000001.1"/>
</dbReference>
<dbReference type="Proteomes" id="UP001232536">
    <property type="component" value="Unassembled WGS sequence"/>
</dbReference>
<dbReference type="EMBL" id="JAUQYP010000001">
    <property type="protein sequence ID" value="MDO8106851.1"/>
    <property type="molecule type" value="Genomic_DNA"/>
</dbReference>
<feature type="transmembrane region" description="Helical" evidence="9">
    <location>
        <begin position="12"/>
        <end position="33"/>
    </location>
</feature>
<feature type="transmembrane region" description="Helical" evidence="9">
    <location>
        <begin position="212"/>
        <end position="232"/>
    </location>
</feature>
<reference evidence="10 11" key="1">
    <citation type="submission" date="2023-07" db="EMBL/GenBank/DDBJ databases">
        <title>Description of novel actinomycetes strains, isolated from tidal flat sediment.</title>
        <authorList>
            <person name="Lu C."/>
        </authorList>
    </citation>
    <scope>NUCLEOTIDE SEQUENCE [LARGE SCALE GENOMIC DNA]</scope>
    <source>
        <strain evidence="10 11">SYSU T00b441</strain>
    </source>
</reference>